<evidence type="ECO:0000256" key="2">
    <source>
        <dbReference type="ARBA" id="ARBA00022490"/>
    </source>
</evidence>
<feature type="compositionally biased region" description="Low complexity" evidence="8">
    <location>
        <begin position="2210"/>
        <end position="2223"/>
    </location>
</feature>
<dbReference type="PANTHER" id="PTHR47969:SF15">
    <property type="entry name" value="CHROMOSOME-ASSOCIATED KINESIN KIF4A-RELATED"/>
    <property type="match status" value="1"/>
</dbReference>
<dbReference type="GO" id="GO:0005524">
    <property type="term" value="F:ATP binding"/>
    <property type="evidence" value="ECO:0007669"/>
    <property type="project" value="UniProtKB-UniRule"/>
</dbReference>
<comment type="subcellular location">
    <subcellularLocation>
        <location evidence="1">Cytoplasm</location>
    </subcellularLocation>
</comment>
<feature type="coiled-coil region" evidence="7">
    <location>
        <begin position="1391"/>
        <end position="1974"/>
    </location>
</feature>
<dbReference type="GO" id="GO:0003777">
    <property type="term" value="F:microtubule motor activity"/>
    <property type="evidence" value="ECO:0007669"/>
    <property type="project" value="InterPro"/>
</dbReference>
<feature type="binding site" evidence="6">
    <location>
        <begin position="99"/>
        <end position="106"/>
    </location>
    <ligand>
        <name>ATP</name>
        <dbReference type="ChEBI" id="CHEBI:30616"/>
    </ligand>
</feature>
<feature type="region of interest" description="Disordered" evidence="8">
    <location>
        <begin position="745"/>
        <end position="767"/>
    </location>
</feature>
<dbReference type="OrthoDB" id="3176171at2759"/>
<feature type="compositionally biased region" description="Basic and acidic residues" evidence="8">
    <location>
        <begin position="1979"/>
        <end position="2001"/>
    </location>
</feature>
<dbReference type="GO" id="GO:0007052">
    <property type="term" value="P:mitotic spindle organization"/>
    <property type="evidence" value="ECO:0007669"/>
    <property type="project" value="TreeGrafter"/>
</dbReference>
<evidence type="ECO:0000256" key="1">
    <source>
        <dbReference type="ARBA" id="ARBA00004496"/>
    </source>
</evidence>
<evidence type="ECO:0000256" key="5">
    <source>
        <dbReference type="ARBA" id="ARBA00023054"/>
    </source>
</evidence>
<feature type="coiled-coil region" evidence="7">
    <location>
        <begin position="878"/>
        <end position="926"/>
    </location>
</feature>
<feature type="coiled-coil region" evidence="7">
    <location>
        <begin position="2031"/>
        <end position="2166"/>
    </location>
</feature>
<feature type="compositionally biased region" description="Pro residues" evidence="8">
    <location>
        <begin position="2314"/>
        <end position="2323"/>
    </location>
</feature>
<dbReference type="GO" id="GO:0005875">
    <property type="term" value="C:microtubule associated complex"/>
    <property type="evidence" value="ECO:0007669"/>
    <property type="project" value="TreeGrafter"/>
</dbReference>
<sequence length="2500" mass="287231">MNSFEKSPEKTSVQVALRIRPITNEDTNLPTRFQRQVITTSPHTSNQVIVHQNDKKSQTFTFDHVFGPETMQQEVFDNAILNLIDQFLEGYNVTILAYGQTSSGKTHTMGTNDNSSISSESKGIIPRAMETLFSLMNFSQYKMRQFTIKVSFVEIYNEELIDLLGEQNVDGERPQVMIREDSKGNILWSGLQEIKVNNVEEVMTTLARGSLNRQVGSTDMNSQSSRSHAIFSVVMSQQQKSLSSPMSPTNSNSGTPRMNGSRPPSRTQQRMSKRLDDVENMTITSKFNFVDLAGSERLKRTSAVGDRAKEGISINSGLLALGNVISALGDPNKAKHTTHVPYRDSKLTRLLQDSLGGNARTLMIACVSPTEYNLNETINTLKYANRARNIKNSATINQEETGWNDLEHLQSLVMKLRSEIKSLKSNSENFYDDTYAIESGRSTPINFQRGDSSKRSSLNNVETKSSSKKNKDIDLLEDQLRDLQRSYSELSQRYAMTSAELALHQDIDLTKPNNGQSSNQLDVIKEEEEDLSSSAEFRKAVEPIIEEYEKSITSLESQLALSRAAASHTETIMQEQEGKLEYAEQINDQNFNLINDLRGKVANFSQRETVNEQYIKELEFRLENYTKEQNKDQEKINELKNIISQLKTNGTNTQCYITELETRLSSSDQQVTKFEETVEKLEIKLQQREEAFLELESKMKSSYTEEDMRLLRDELEERDHRILQLEKKVDELVHELELLRRLKDNGSKNDTDLTSHSSTSLNSTSTNNQEKLIISTLETKVEELQKVNEQTLIEFDDIKTRYEGCLQEIHELQNQLIEARLNHSDLFDSSPSSPTTPMSPSTPSPNSLRTPTLHRRAISLSTEMNNKEKKDLTHEAVVQKLMKEIQQLELLYDDKSNGLEVFKQGFARLEITHRETLEVVEELREEIKKRDTLAQLEVMSVITHNNGDINEIAEIDENEIIKRLREEVENLREEQKRVLESISEREKEIREKGIQVVKLVSNIRELREKLCLIIEEDQKKTDENNEENKNLINELQTKVKYLEQQLEKAQEEHKQNDSSEKSENNQEPQQKPEEEADEEIIALKLKVEKLQAEIEAKSHTIAVLLLPTVELQDKIRNLEIELHEVRQIHRKALEEKNSIVITNSEMTKENEIITPDENIKELEDKIQKLESQLTKAKEAQYLRTSRITMKPTRIALENLQENLSIQNEQKLMIELQSELDKLKSDIKEKYELIETLKKDLVDKDVIQQKLSEKEAEASSLRLQLSEIKSRDEEMQKQMKQFRIDMEKLESNKGTNEALQSELESVKKELRNSKEKESFAIERLKMLDAEETKIRQEMKRLRHVELLQKERITVLESRYSRQSFGRFNDDVFKLKNELMTSKETESLQQKKIIDLESKLEKSIKDYKSLRTKIDYVKSKILANRNIIEKENQLANETSVKTKKLREEIENLRAQETKNLKKIETLEAQLARAQKDNDVTPLKDELSELRKIKSNLERTVQNLESKLSIAQKESEKLEMIKDEIKLLKELDSDQKSTIERLQLQLQETTLSKDSLTKELDSVRKDLGSQISTLEDELKDAKVELSLETEKYDSSTKKLEDLSKTLKDTQDEGDKKIKKLEGEIEQLRTSGQKDIITLRNQLTSSKLEMETQNELMAKLGKKIKNIEKERDQYVLRNKELTEILEFKEIEQKEAVSNLESIIRNLQMQLVEAENASQIDMKTIKRLRDKLATVEAQLKRAKVTDQKRTQVISELESNLKEINCTLIEKEQTLSTQNALIQELEETVQKIQAKLENAKKSKDTEYERVKELELKLDEFKIKYEGSNLDELNDNLNKIKNELEKVRNSEAEKTELVKSLESQLKEAIINRDQEISKLQEATAEIEVLKKQYEQLKNQISENDDSSLQNNNTDNSSIIENLTNQLKEARNESKMHRERVEELENITKQLESDKSDQMKTNENLLQQVEQLQKELGSLAEEFSDPNTKHEDADVLSNEQKKPENDTNKTKSRRSIIFNRNLSLKKSKNKDDESSNLAFAKLTEVNNSLRKTNENLTSKIIQAQTRMNALSEKIKHLESELMSIKLFENDASNSDGSVKNLKEKIRELEAEKEGLEQANSVSNEERSKLDQKIKSLLEQLESVGKGGNETALQLSALNNKIIELENEVSSLKQQSTTNTTEMEKEISKLLEINDKLGKEVQKNEIKNTVKRNSMPTQESEPTSPTRPRTTSLDGSLQTKLLQQENAIMEQENLIKILREKIFELETRTDDDSSYDASSNSGMLDLDAVGAVGGFRRSASNLSETAKKKNKKSNVASVANYPMTPPPTPPPSHSLSSLLMANSPTSPGSRSPTHGFGALSPPPRNFNSPTPGFDINNAQPAELVQEIQKLHRKIVKIEGDNIENSDHIGNLESSLKENETNLRVAKQQLQILQREKTDLLDQIKKLRSQLDEATALFENAKSSVQEEKKVIENVLEEERRAKENAEKARRQLENQMEELMAKRSKFMCF</sequence>
<dbReference type="InterPro" id="IPR027640">
    <property type="entry name" value="Kinesin-like_fam"/>
</dbReference>
<dbReference type="GO" id="GO:0005737">
    <property type="term" value="C:cytoplasm"/>
    <property type="evidence" value="ECO:0007669"/>
    <property type="project" value="UniProtKB-SubCell"/>
</dbReference>
<evidence type="ECO:0000313" key="11">
    <source>
        <dbReference type="Proteomes" id="UP000684084"/>
    </source>
</evidence>
<dbReference type="InterPro" id="IPR001752">
    <property type="entry name" value="Kinesin_motor_dom"/>
</dbReference>
<feature type="region of interest" description="Disordered" evidence="8">
    <location>
        <begin position="239"/>
        <end position="272"/>
    </location>
</feature>
<evidence type="ECO:0000259" key="9">
    <source>
        <dbReference type="PROSITE" id="PS50067"/>
    </source>
</evidence>
<feature type="compositionally biased region" description="Low complexity" evidence="8">
    <location>
        <begin position="829"/>
        <end position="847"/>
    </location>
</feature>
<evidence type="ECO:0000256" key="8">
    <source>
        <dbReference type="SAM" id="MobiDB-lite"/>
    </source>
</evidence>
<comment type="caution">
    <text evidence="10">The sequence shown here is derived from an EMBL/GenBank/DDBJ whole genome shotgun (WGS) entry which is preliminary data.</text>
</comment>
<feature type="region of interest" description="Disordered" evidence="8">
    <location>
        <begin position="825"/>
        <end position="851"/>
    </location>
</feature>
<keyword evidence="6" id="KW-0505">Motor protein</keyword>
<dbReference type="Proteomes" id="UP000684084">
    <property type="component" value="Unassembled WGS sequence"/>
</dbReference>
<feature type="region of interest" description="Disordered" evidence="8">
    <location>
        <begin position="1974"/>
        <end position="2006"/>
    </location>
</feature>
<protein>
    <recommendedName>
        <fullName evidence="9">Kinesin motor domain-containing protein</fullName>
    </recommendedName>
</protein>
<feature type="coiled-coil region" evidence="7">
    <location>
        <begin position="767"/>
        <end position="822"/>
    </location>
</feature>
<feature type="compositionally biased region" description="Basic and acidic residues" evidence="8">
    <location>
        <begin position="1047"/>
        <end position="1064"/>
    </location>
</feature>
<evidence type="ECO:0000256" key="4">
    <source>
        <dbReference type="ARBA" id="ARBA00022840"/>
    </source>
</evidence>
<feature type="compositionally biased region" description="Polar residues" evidence="8">
    <location>
        <begin position="2333"/>
        <end position="2343"/>
    </location>
</feature>
<dbReference type="SMART" id="SM00129">
    <property type="entry name" value="KISc"/>
    <property type="match status" value="1"/>
</dbReference>
<dbReference type="PROSITE" id="PS50067">
    <property type="entry name" value="KINESIN_MOTOR_2"/>
    <property type="match status" value="1"/>
</dbReference>
<dbReference type="PROSITE" id="PS00411">
    <property type="entry name" value="KINESIN_MOTOR_1"/>
    <property type="match status" value="1"/>
</dbReference>
<dbReference type="GO" id="GO:0051231">
    <property type="term" value="P:spindle elongation"/>
    <property type="evidence" value="ECO:0007669"/>
    <property type="project" value="TreeGrafter"/>
</dbReference>
<proteinExistence type="inferred from homology"/>
<dbReference type="GO" id="GO:0007018">
    <property type="term" value="P:microtubule-based movement"/>
    <property type="evidence" value="ECO:0007669"/>
    <property type="project" value="InterPro"/>
</dbReference>
<feature type="compositionally biased region" description="Polar residues" evidence="8">
    <location>
        <begin position="239"/>
        <end position="270"/>
    </location>
</feature>
<feature type="domain" description="Kinesin motor" evidence="9">
    <location>
        <begin position="12"/>
        <end position="390"/>
    </location>
</feature>
<feature type="region of interest" description="Disordered" evidence="8">
    <location>
        <begin position="102"/>
        <end position="121"/>
    </location>
</feature>
<evidence type="ECO:0000256" key="3">
    <source>
        <dbReference type="ARBA" id="ARBA00022741"/>
    </source>
</evidence>
<feature type="compositionally biased region" description="Low complexity" evidence="8">
    <location>
        <begin position="754"/>
        <end position="767"/>
    </location>
</feature>
<evidence type="ECO:0000256" key="6">
    <source>
        <dbReference type="PROSITE-ProRule" id="PRU00283"/>
    </source>
</evidence>
<dbReference type="InterPro" id="IPR019821">
    <property type="entry name" value="Kinesin_motor_CS"/>
</dbReference>
<dbReference type="EMBL" id="CAGKOT010000013">
    <property type="protein sequence ID" value="CAB5358926.1"/>
    <property type="molecule type" value="Genomic_DNA"/>
</dbReference>
<feature type="region of interest" description="Disordered" evidence="8">
    <location>
        <begin position="442"/>
        <end position="473"/>
    </location>
</feature>
<dbReference type="CDD" id="cd01372">
    <property type="entry name" value="KISc_KIF4"/>
    <property type="match status" value="1"/>
</dbReference>
<dbReference type="GO" id="GO:0008017">
    <property type="term" value="F:microtubule binding"/>
    <property type="evidence" value="ECO:0007669"/>
    <property type="project" value="InterPro"/>
</dbReference>
<dbReference type="VEuPathDB" id="FungiDB:RhiirFUN_012493"/>
<dbReference type="VEuPathDB" id="FungiDB:RhiirFUN_010334"/>
<name>A0A916E6N9_9GLOM</name>
<feature type="coiled-coil region" evidence="7">
    <location>
        <begin position="2232"/>
        <end position="2259"/>
    </location>
</feature>
<keyword evidence="3 6" id="KW-0547">Nucleotide-binding</keyword>
<feature type="region of interest" description="Disordered" evidence="8">
    <location>
        <begin position="2292"/>
        <end position="2349"/>
    </location>
</feature>
<keyword evidence="5 7" id="KW-0175">Coiled coil</keyword>
<keyword evidence="2" id="KW-0963">Cytoplasm</keyword>
<feature type="compositionally biased region" description="Low complexity" evidence="8">
    <location>
        <begin position="2304"/>
        <end position="2313"/>
    </location>
</feature>
<feature type="region of interest" description="Disordered" evidence="8">
    <location>
        <begin position="2194"/>
        <end position="2225"/>
    </location>
</feature>
<feature type="coiled-coil region" evidence="7">
    <location>
        <begin position="2399"/>
        <end position="2496"/>
    </location>
</feature>
<accession>A0A916E6N9</accession>
<evidence type="ECO:0000313" key="10">
    <source>
        <dbReference type="EMBL" id="CAB5358926.1"/>
    </source>
</evidence>
<feature type="region of interest" description="Disordered" evidence="8">
    <location>
        <begin position="1047"/>
        <end position="1076"/>
    </location>
</feature>
<comment type="similarity">
    <text evidence="6">Belongs to the TRAFAC class myosin-kinesin ATPase superfamily. Kinesin family.</text>
</comment>
<dbReference type="Pfam" id="PF00225">
    <property type="entry name" value="Kinesin"/>
    <property type="match status" value="1"/>
</dbReference>
<gene>
    <name evidence="10" type="ORF">CHRIB12_LOCUS7464</name>
</gene>
<keyword evidence="4 6" id="KW-0067">ATP-binding</keyword>
<feature type="compositionally biased region" description="Polar residues" evidence="8">
    <location>
        <begin position="442"/>
        <end position="464"/>
    </location>
</feature>
<dbReference type="PANTHER" id="PTHR47969">
    <property type="entry name" value="CHROMOSOME-ASSOCIATED KINESIN KIF4A-RELATED"/>
    <property type="match status" value="1"/>
</dbReference>
<organism evidence="10 11">
    <name type="scientific">Rhizophagus irregularis</name>
    <dbReference type="NCBI Taxonomy" id="588596"/>
    <lineage>
        <taxon>Eukaryota</taxon>
        <taxon>Fungi</taxon>
        <taxon>Fungi incertae sedis</taxon>
        <taxon>Mucoromycota</taxon>
        <taxon>Glomeromycotina</taxon>
        <taxon>Glomeromycetes</taxon>
        <taxon>Glomerales</taxon>
        <taxon>Glomeraceae</taxon>
        <taxon>Rhizophagus</taxon>
    </lineage>
</organism>
<reference evidence="10" key="1">
    <citation type="submission" date="2020-05" db="EMBL/GenBank/DDBJ databases">
        <authorList>
            <person name="Rincon C."/>
            <person name="Sanders R I."/>
            <person name="Robbins C."/>
            <person name="Chaturvedi A."/>
        </authorList>
    </citation>
    <scope>NUCLEOTIDE SEQUENCE</scope>
    <source>
        <strain evidence="10">CHB12</strain>
    </source>
</reference>
<feature type="coiled-coil region" evidence="7">
    <location>
        <begin position="615"/>
        <end position="742"/>
    </location>
</feature>
<evidence type="ECO:0000256" key="7">
    <source>
        <dbReference type="SAM" id="Coils"/>
    </source>
</evidence>